<name>A0A6I6UE42_9BACI</name>
<organism evidence="1 2">
    <name type="scientific">Rossellomorea vietnamensis</name>
    <dbReference type="NCBI Taxonomy" id="218284"/>
    <lineage>
        <taxon>Bacteria</taxon>
        <taxon>Bacillati</taxon>
        <taxon>Bacillota</taxon>
        <taxon>Bacilli</taxon>
        <taxon>Bacillales</taxon>
        <taxon>Bacillaceae</taxon>
        <taxon>Rossellomorea</taxon>
    </lineage>
</organism>
<dbReference type="EMBL" id="CP047394">
    <property type="protein sequence ID" value="QHE60228.1"/>
    <property type="molecule type" value="Genomic_DNA"/>
</dbReference>
<dbReference type="AlphaFoldDB" id="A0A6I6UE42"/>
<reference evidence="1 2" key="1">
    <citation type="submission" date="2019-06" db="EMBL/GenBank/DDBJ databases">
        <title>An operon consisting of a P-type ATPase gene and a transcriptional regular gene given the different cadmium resistance in Bacillus vietamensis 151-6 and Bacillus marisflavi 151-25.</title>
        <authorList>
            <person name="Yu X."/>
        </authorList>
    </citation>
    <scope>NUCLEOTIDE SEQUENCE [LARGE SCALE GENOMIC DNA]</scope>
    <source>
        <strain evidence="1 2">151-6</strain>
    </source>
</reference>
<dbReference type="Proteomes" id="UP000465062">
    <property type="component" value="Chromosome"/>
</dbReference>
<evidence type="ECO:0000313" key="2">
    <source>
        <dbReference type="Proteomes" id="UP000465062"/>
    </source>
</evidence>
<proteinExistence type="predicted"/>
<evidence type="ECO:0000313" key="1">
    <source>
        <dbReference type="EMBL" id="QHE60228.1"/>
    </source>
</evidence>
<dbReference type="RefSeq" id="WP_159361244.1">
    <property type="nucleotide sequence ID" value="NZ_CP047394.1"/>
</dbReference>
<dbReference type="KEGG" id="bvq:FHE72_03650"/>
<protein>
    <submittedName>
        <fullName evidence="1">Uncharacterized protein</fullName>
    </submittedName>
</protein>
<gene>
    <name evidence="1" type="ORF">FHE72_03650</name>
</gene>
<accession>A0A6I6UE42</accession>
<sequence length="146" mass="15781">MKKALAMSNIIAVIAIILFIIQPFRTAPPTPNVTAGEVSIPTTEGSYCWDGLLSGGCVDKAYSSVVAMAGEDQPTPVSPGEEITVSFKKKPQKIGAEKWVGEEQVESVNMKNHTIVVPSEKGVYVYHLVAHWKQGDGSYVFSVEVK</sequence>